<feature type="region of interest" description="Disordered" evidence="2">
    <location>
        <begin position="250"/>
        <end position="320"/>
    </location>
</feature>
<sequence>VTTSTSLQPEGASAVSVPVLKEIASKLETLRRTLERVTGPSDVKKRMKDIITETLNLVDISIRDSDNHPEGGVETAGAYRVESAIQDVLDKTLDRLMHVEKRASIAEAENNLMRQEHERLAAHQRQQDNLLENIQRLYREARDCSDRNAASAKEWRARAHELEAELATKKSISGDQEKIMQRLRALYIRYTELAARMKERDTELRTQDELHKAELMTQKSLAAERIKALEQEISALKRQIELLKKLERSPGGSVLDRHGNHLQRPQTPPLSLARDRSLREDSDQGVGTIFVRKPLLQAEQPQQSDRTIGSGSVGSSSVVDDIDLQTMQKIQETMDKHYPHSYSRKNTVHSGIPSSSQRLRPHSSDLSTRPKIKPSGYQAQEDGVAYRPKKHARSLQEQYERPKHIQSLLKSTSVYDLVEPSTNTTRVFPSESSVQEQDLGYTRTYDKSPDIQESRLEDETDLQKSKAHSILTGLFQYLKQTEEQMMATDTKQA</sequence>
<evidence type="ECO:0000256" key="1">
    <source>
        <dbReference type="SAM" id="Coils"/>
    </source>
</evidence>
<comment type="caution">
    <text evidence="3">The sequence shown here is derived from an EMBL/GenBank/DDBJ whole genome shotgun (WGS) entry which is preliminary data.</text>
</comment>
<accession>V6TIX8</accession>
<feature type="non-terminal residue" evidence="3">
    <location>
        <position position="1"/>
    </location>
</feature>
<proteinExistence type="predicted"/>
<dbReference type="VEuPathDB" id="GiardiaDB:DHA2_150682"/>
<name>V6TIX8_GIAIN</name>
<dbReference type="Proteomes" id="UP000018320">
    <property type="component" value="Unassembled WGS sequence"/>
</dbReference>
<reference evidence="3 4" key="2">
    <citation type="journal article" date="2013" name="Genome Biol. Evol.">
        <title>Genome sequencing of Giardia lamblia genotypes A2 and B isolates (DH and GS) and comparative analysis with the genomes of genotypes A1 and E (WB and Pig).</title>
        <authorList>
            <person name="Adam R.D."/>
            <person name="Dahlstrom E.W."/>
            <person name="Martens C.A."/>
            <person name="Bruno D.P."/>
            <person name="Barbian K.D."/>
            <person name="Ricklefs S.M."/>
            <person name="Hernandez M.M."/>
            <person name="Narla N.P."/>
            <person name="Patel R.B."/>
            <person name="Porcella S.F."/>
            <person name="Nash T.E."/>
        </authorList>
    </citation>
    <scope>NUCLEOTIDE SEQUENCE [LARGE SCALE GENOMIC DNA]</scope>
    <source>
        <strain evidence="3 4">DH</strain>
    </source>
</reference>
<evidence type="ECO:0000313" key="3">
    <source>
        <dbReference type="EMBL" id="ESU38624.1"/>
    </source>
</evidence>
<evidence type="ECO:0000256" key="2">
    <source>
        <dbReference type="SAM" id="MobiDB-lite"/>
    </source>
</evidence>
<feature type="compositionally biased region" description="Low complexity" evidence="2">
    <location>
        <begin position="309"/>
        <end position="319"/>
    </location>
</feature>
<evidence type="ECO:0000313" key="4">
    <source>
        <dbReference type="Proteomes" id="UP000018320"/>
    </source>
</evidence>
<dbReference type="VEuPathDB" id="GiardiaDB:GL50581_706"/>
<keyword evidence="1" id="KW-0175">Coiled coil</keyword>
<gene>
    <name evidence="3" type="ORF">DHA2_150682</name>
</gene>
<dbReference type="EMBL" id="AHGT01000011">
    <property type="protein sequence ID" value="ESU38624.1"/>
    <property type="molecule type" value="Genomic_DNA"/>
</dbReference>
<feature type="compositionally biased region" description="Basic and acidic residues" evidence="2">
    <location>
        <begin position="273"/>
        <end position="282"/>
    </location>
</feature>
<feature type="coiled-coil region" evidence="1">
    <location>
        <begin position="212"/>
        <end position="249"/>
    </location>
</feature>
<organism evidence="3 4">
    <name type="scientific">Giardia intestinalis</name>
    <name type="common">Giardia lamblia</name>
    <dbReference type="NCBI Taxonomy" id="5741"/>
    <lineage>
        <taxon>Eukaryota</taxon>
        <taxon>Metamonada</taxon>
        <taxon>Diplomonadida</taxon>
        <taxon>Hexamitidae</taxon>
        <taxon>Giardiinae</taxon>
        <taxon>Giardia</taxon>
    </lineage>
</organism>
<protein>
    <submittedName>
        <fullName evidence="3">Uncharacterized protein</fullName>
    </submittedName>
</protein>
<reference evidence="4" key="1">
    <citation type="submission" date="2012-02" db="EMBL/GenBank/DDBJ databases">
        <title>Genome sequencing of Giardia lamblia Genotypes A2 and B isolates (DH and GS) and comparative analysis with the genomes of Genotypes A1 and E (WB and Pig).</title>
        <authorList>
            <person name="Adam R."/>
            <person name="Dahlstrom E."/>
            <person name="Martens C."/>
            <person name="Bruno D."/>
            <person name="Barbian K."/>
            <person name="Porcella S.F."/>
            <person name="Nash T."/>
        </authorList>
    </citation>
    <scope>NUCLEOTIDE SEQUENCE</scope>
    <source>
        <strain evidence="4">DH</strain>
    </source>
</reference>
<feature type="coiled-coil region" evidence="1">
    <location>
        <begin position="89"/>
        <end position="172"/>
    </location>
</feature>
<dbReference type="VEuPathDB" id="GiardiaDB:QR46_2804"/>
<dbReference type="AlphaFoldDB" id="V6TIX8"/>
<feature type="compositionally biased region" description="Polar residues" evidence="2">
    <location>
        <begin position="348"/>
        <end position="358"/>
    </location>
</feature>
<dbReference type="VEuPathDB" id="GiardiaDB:GL50803_0013279"/>
<feature type="region of interest" description="Disordered" evidence="2">
    <location>
        <begin position="337"/>
        <end position="400"/>
    </location>
</feature>